<gene>
    <name evidence="2" type="ORF">H3N35_00875</name>
</gene>
<accession>A0ABY7VES9</accession>
<reference evidence="2 3" key="1">
    <citation type="journal article" date="2022" name="Mar. Drugs">
        <title>Bioassay-Guided Fractionation Leads to the Detection of Cholic Acid Generated by the Rare Thalassomonas sp.</title>
        <authorList>
            <person name="Pheiffer F."/>
            <person name="Schneider Y.K."/>
            <person name="Hansen E.H."/>
            <person name="Andersen J.H."/>
            <person name="Isaksson J."/>
            <person name="Busche T."/>
            <person name="R C."/>
            <person name="Kalinowski J."/>
            <person name="Zyl L.V."/>
            <person name="Trindade M."/>
        </authorList>
    </citation>
    <scope>NUCLEOTIDE SEQUENCE [LARGE SCALE GENOMIC DNA]</scope>
    <source>
        <strain evidence="2 3">A5K-61T</strain>
    </source>
</reference>
<sequence>MNLNTQQIAQNIRSQNFRAAEQDIAQFIQDTVLNNSGLTVQANVNPMQPQAGPGKEEVMYTFCNQFASLITELFSAPRYKPSPEFVDTFLIFKMAIDWVFSASIWNNTDALIEHLGLYKADKYGRIKFNEKQLTLLLMLIGLPSKIRLPWKDVFQASPAMALTTYISLVTQAIPALTKETNDGFNYLLESAKALPVLDLPVIADLGKLSYCYFACSYASSADKYQFKKWLTALVRHNLPNCLSDDVKQYIAGLPAFEAKPKMKVAVLLESYSESHAMFRSYNRFFIELAEKYELIAFIESSKVEDNALDAFSKVIEIEDDCDVDTNAALVAGQCPDIIFYPSIGMALWTIFLSQLRLAPKQLMMGGHPSSSYSPEIDACMVVGNTYSAEELQPYFTEKIIMVDTPTKDMVLHTIHPDLTDEFIASHNHFLADGDEIKIAINGVMTKVTYPVIDVCRQIQMKTSKKVTFVFFSGHDENHLAYLSTKRQLGKMLKSFELVSYSHYIDYMKVISRAHLLIPTLPFGGANSNTDAIVLNKPKLFIKGRQHLYTRTDACIWDTVDMLDELGCDSVAELVSKAVNLVENEQERKNLYEQMLAKQCFKKIFSTDMDKYSQATKLLFETALAN</sequence>
<name>A0ABY7VES9_9GAMM</name>
<protein>
    <recommendedName>
        <fullName evidence="1">HMW1C N-terminal domain-containing protein</fullName>
    </recommendedName>
</protein>
<evidence type="ECO:0000259" key="1">
    <source>
        <dbReference type="Pfam" id="PF18071"/>
    </source>
</evidence>
<dbReference type="Pfam" id="PF18071">
    <property type="entry name" value="HMW1C_N"/>
    <property type="match status" value="1"/>
</dbReference>
<dbReference type="Gene3D" id="3.40.50.11380">
    <property type="match status" value="1"/>
</dbReference>
<dbReference type="EMBL" id="CP059693">
    <property type="protein sequence ID" value="WDE12076.1"/>
    <property type="molecule type" value="Genomic_DNA"/>
</dbReference>
<dbReference type="InterPro" id="IPR041109">
    <property type="entry name" value="HMW1C_N"/>
</dbReference>
<proteinExistence type="predicted"/>
<feature type="domain" description="HMW1C N-terminal" evidence="1">
    <location>
        <begin position="2"/>
        <end position="146"/>
    </location>
</feature>
<organism evidence="2 3">
    <name type="scientific">Thalassomonas haliotis</name>
    <dbReference type="NCBI Taxonomy" id="485448"/>
    <lineage>
        <taxon>Bacteria</taxon>
        <taxon>Pseudomonadati</taxon>
        <taxon>Pseudomonadota</taxon>
        <taxon>Gammaproteobacteria</taxon>
        <taxon>Alteromonadales</taxon>
        <taxon>Colwelliaceae</taxon>
        <taxon>Thalassomonas</taxon>
    </lineage>
</organism>
<dbReference type="Proteomes" id="UP001215231">
    <property type="component" value="Chromosome"/>
</dbReference>
<evidence type="ECO:0000313" key="3">
    <source>
        <dbReference type="Proteomes" id="UP001215231"/>
    </source>
</evidence>
<evidence type="ECO:0000313" key="2">
    <source>
        <dbReference type="EMBL" id="WDE12076.1"/>
    </source>
</evidence>
<keyword evidence="3" id="KW-1185">Reference proteome</keyword>
<dbReference type="RefSeq" id="WP_274052334.1">
    <property type="nucleotide sequence ID" value="NZ_CP059693.1"/>
</dbReference>
<dbReference type="Gene3D" id="3.40.50.2000">
    <property type="entry name" value="Glycogen Phosphorylase B"/>
    <property type="match status" value="1"/>
</dbReference>